<comment type="caution">
    <text evidence="2">The sequence shown here is derived from an EMBL/GenBank/DDBJ whole genome shotgun (WGS) entry which is preliminary data.</text>
</comment>
<gene>
    <name evidence="2" type="ORF">DES53_11076</name>
</gene>
<dbReference type="EMBL" id="QNRR01000010">
    <property type="protein sequence ID" value="RBP39052.1"/>
    <property type="molecule type" value="Genomic_DNA"/>
</dbReference>
<feature type="transmembrane region" description="Helical" evidence="1">
    <location>
        <begin position="32"/>
        <end position="50"/>
    </location>
</feature>
<keyword evidence="3" id="KW-1185">Reference proteome</keyword>
<feature type="transmembrane region" description="Helical" evidence="1">
    <location>
        <begin position="102"/>
        <end position="128"/>
    </location>
</feature>
<accession>A0A366H9W5</accession>
<dbReference type="Proteomes" id="UP000253426">
    <property type="component" value="Unassembled WGS sequence"/>
</dbReference>
<feature type="transmembrane region" description="Helical" evidence="1">
    <location>
        <begin position="62"/>
        <end position="81"/>
    </location>
</feature>
<keyword evidence="1" id="KW-0812">Transmembrane</keyword>
<protein>
    <submittedName>
        <fullName evidence="2">Uncharacterized protein</fullName>
    </submittedName>
</protein>
<keyword evidence="1" id="KW-1133">Transmembrane helix</keyword>
<reference evidence="2 3" key="1">
    <citation type="submission" date="2018-06" db="EMBL/GenBank/DDBJ databases">
        <title>Genomic Encyclopedia of Type Strains, Phase IV (KMG-IV): sequencing the most valuable type-strain genomes for metagenomic binning, comparative biology and taxonomic classification.</title>
        <authorList>
            <person name="Goeker M."/>
        </authorList>
    </citation>
    <scope>NUCLEOTIDE SEQUENCE [LARGE SCALE GENOMIC DNA]</scope>
    <source>
        <strain evidence="2 3">DSM 25532</strain>
    </source>
</reference>
<sequence length="135" mass="14779">MSHHPSETSSNSIVVPAVENPRGVRLRGLARLMLSLLGMGAVGLLIWFFAGEQPSVRPKFMSMTLAAIPGCYALIGIAEIVSGLSYNEMSRRWDRLPRPQRIALNIFLLLLAIFTIIPFFVGVVLPLVRPYSSGG</sequence>
<dbReference type="AlphaFoldDB" id="A0A366H9W5"/>
<name>A0A366H9W5_9BACT</name>
<evidence type="ECO:0000313" key="3">
    <source>
        <dbReference type="Proteomes" id="UP000253426"/>
    </source>
</evidence>
<evidence type="ECO:0000313" key="2">
    <source>
        <dbReference type="EMBL" id="RBP39052.1"/>
    </source>
</evidence>
<organism evidence="2 3">
    <name type="scientific">Roseimicrobium gellanilyticum</name>
    <dbReference type="NCBI Taxonomy" id="748857"/>
    <lineage>
        <taxon>Bacteria</taxon>
        <taxon>Pseudomonadati</taxon>
        <taxon>Verrucomicrobiota</taxon>
        <taxon>Verrucomicrobiia</taxon>
        <taxon>Verrucomicrobiales</taxon>
        <taxon>Verrucomicrobiaceae</taxon>
        <taxon>Roseimicrobium</taxon>
    </lineage>
</organism>
<keyword evidence="1" id="KW-0472">Membrane</keyword>
<proteinExistence type="predicted"/>
<evidence type="ECO:0000256" key="1">
    <source>
        <dbReference type="SAM" id="Phobius"/>
    </source>
</evidence>